<proteinExistence type="predicted"/>
<evidence type="ECO:0000259" key="3">
    <source>
        <dbReference type="PROSITE" id="PS50048"/>
    </source>
</evidence>
<accession>A0ABR4PB02</accession>
<organism evidence="4 5">
    <name type="scientific">Phlyctema vagabunda</name>
    <dbReference type="NCBI Taxonomy" id="108571"/>
    <lineage>
        <taxon>Eukaryota</taxon>
        <taxon>Fungi</taxon>
        <taxon>Dikarya</taxon>
        <taxon>Ascomycota</taxon>
        <taxon>Pezizomycotina</taxon>
        <taxon>Leotiomycetes</taxon>
        <taxon>Helotiales</taxon>
        <taxon>Dermateaceae</taxon>
        <taxon>Phlyctema</taxon>
    </lineage>
</organism>
<dbReference type="SUPFAM" id="SSF57701">
    <property type="entry name" value="Zn2/Cys6 DNA-binding domain"/>
    <property type="match status" value="1"/>
</dbReference>
<feature type="region of interest" description="Disordered" evidence="2">
    <location>
        <begin position="185"/>
        <end position="265"/>
    </location>
</feature>
<reference evidence="4 5" key="1">
    <citation type="submission" date="2024-06" db="EMBL/GenBank/DDBJ databases">
        <title>Complete genome of Phlyctema vagabunda strain 19-DSS-EL-015.</title>
        <authorList>
            <person name="Fiorenzani C."/>
        </authorList>
    </citation>
    <scope>NUCLEOTIDE SEQUENCE [LARGE SCALE GENOMIC DNA]</scope>
    <source>
        <strain evidence="4 5">19-DSS-EL-015</strain>
    </source>
</reference>
<evidence type="ECO:0000256" key="1">
    <source>
        <dbReference type="ARBA" id="ARBA00023242"/>
    </source>
</evidence>
<dbReference type="InterPro" id="IPR036864">
    <property type="entry name" value="Zn2-C6_fun-type_DNA-bd_sf"/>
</dbReference>
<dbReference type="SMART" id="SM00066">
    <property type="entry name" value="GAL4"/>
    <property type="match status" value="1"/>
</dbReference>
<dbReference type="PANTHER" id="PTHR47655">
    <property type="entry name" value="QUINIC ACID UTILIZATION ACTIVATOR"/>
    <property type="match status" value="1"/>
</dbReference>
<feature type="compositionally biased region" description="Low complexity" evidence="2">
    <location>
        <begin position="189"/>
        <end position="211"/>
    </location>
</feature>
<keyword evidence="5" id="KW-1185">Reference proteome</keyword>
<keyword evidence="1" id="KW-0539">Nucleus</keyword>
<protein>
    <submittedName>
        <fullName evidence="4">C6 transcription factor</fullName>
    </submittedName>
</protein>
<dbReference type="Gene3D" id="4.10.240.10">
    <property type="entry name" value="Zn(2)-C6 fungal-type DNA-binding domain"/>
    <property type="match status" value="1"/>
</dbReference>
<name>A0ABR4PB02_9HELO</name>
<evidence type="ECO:0000313" key="5">
    <source>
        <dbReference type="Proteomes" id="UP001629113"/>
    </source>
</evidence>
<feature type="compositionally biased region" description="Basic and acidic residues" evidence="2">
    <location>
        <begin position="215"/>
        <end position="230"/>
    </location>
</feature>
<dbReference type="PANTHER" id="PTHR47655:SF3">
    <property type="entry name" value="ZN(II)2CYS6 TRANSCRIPTION FACTOR (EUROFUNG)"/>
    <property type="match status" value="1"/>
</dbReference>
<feature type="domain" description="Zn(2)-C6 fungal-type" evidence="3">
    <location>
        <begin position="54"/>
        <end position="83"/>
    </location>
</feature>
<dbReference type="InterPro" id="IPR001138">
    <property type="entry name" value="Zn2Cys6_DnaBD"/>
</dbReference>
<evidence type="ECO:0000256" key="2">
    <source>
        <dbReference type="SAM" id="MobiDB-lite"/>
    </source>
</evidence>
<dbReference type="PROSITE" id="PS50048">
    <property type="entry name" value="ZN2_CY6_FUNGAL_2"/>
    <property type="match status" value="1"/>
</dbReference>
<gene>
    <name evidence="4" type="ORF">PVAG01_08745</name>
</gene>
<dbReference type="Proteomes" id="UP001629113">
    <property type="component" value="Unassembled WGS sequence"/>
</dbReference>
<dbReference type="CDD" id="cd15486">
    <property type="entry name" value="ZIP_Sip4"/>
    <property type="match status" value="1"/>
</dbReference>
<dbReference type="PROSITE" id="PS00463">
    <property type="entry name" value="ZN2_CY6_FUNGAL_1"/>
    <property type="match status" value="1"/>
</dbReference>
<dbReference type="EMBL" id="JBFCZG010000007">
    <property type="protein sequence ID" value="KAL3420246.1"/>
    <property type="molecule type" value="Genomic_DNA"/>
</dbReference>
<dbReference type="Pfam" id="PF00172">
    <property type="entry name" value="Zn_clus"/>
    <property type="match status" value="1"/>
</dbReference>
<sequence>MSGLPTPPMEDHSSRRSSKIANSKTAHRSSKRSSSSHDHGAVVIDGRHKRVWKACERCRMKKTKCDGESPCKRCKDDGLVCTAGSRKKTEFKQLPRGYAEVLENTQYALIATVQKLYTMVRNNESWDLGEPEMNDRGQPVIHDIASKLGCIRPSPDLPYAFPEGADDFAELQAQLQAARAEMGAHDIGNHNSSNNNNNNGSRKGSDSVSSSPALDRTDRASSSESDHSALSKDYNQMLWQQQQQQQSALLHAKANVPSSPAKQARVKLEPVVPTIRNSSYDEDYAPRASFESMPSPVYSDFPPASPMFRNASPFSPWSGGDEFLGQAHALDLTAHYMRQGQQQQQYAAPRSAPMYVAAGGAAAGQAGGAAPMDADMFKAMQLADGMNFADGTIRPGMLDCSSMDLADQMDNIMFTPGEFESNMGLV</sequence>
<dbReference type="InterPro" id="IPR052783">
    <property type="entry name" value="Metabolic/Drug-Res_Regulator"/>
</dbReference>
<feature type="region of interest" description="Disordered" evidence="2">
    <location>
        <begin position="1"/>
        <end position="43"/>
    </location>
</feature>
<dbReference type="CDD" id="cd00067">
    <property type="entry name" value="GAL4"/>
    <property type="match status" value="1"/>
</dbReference>
<comment type="caution">
    <text evidence="4">The sequence shown here is derived from an EMBL/GenBank/DDBJ whole genome shotgun (WGS) entry which is preliminary data.</text>
</comment>
<evidence type="ECO:0000313" key="4">
    <source>
        <dbReference type="EMBL" id="KAL3420246.1"/>
    </source>
</evidence>